<comment type="caution">
    <text evidence="2">The sequence shown here is derived from an EMBL/GenBank/DDBJ whole genome shotgun (WGS) entry which is preliminary data.</text>
</comment>
<protein>
    <submittedName>
        <fullName evidence="2">Uncharacterized protein</fullName>
    </submittedName>
</protein>
<keyword evidence="3" id="KW-1185">Reference proteome</keyword>
<evidence type="ECO:0000313" key="2">
    <source>
        <dbReference type="EMBL" id="KAK7026443.1"/>
    </source>
</evidence>
<sequence>MKLSPPTTNTQFVGPVAQRMKGGVEPDSYEKKQHGDAGAGKLGGLLSLIVPDAKMVVGFVMGAVAVATWGQTTSVF</sequence>
<gene>
    <name evidence="2" type="ORF">VNI00_015678</name>
</gene>
<dbReference type="Proteomes" id="UP001383192">
    <property type="component" value="Unassembled WGS sequence"/>
</dbReference>
<proteinExistence type="predicted"/>
<evidence type="ECO:0000256" key="1">
    <source>
        <dbReference type="SAM" id="MobiDB-lite"/>
    </source>
</evidence>
<name>A0AAW0BMH8_9AGAR</name>
<feature type="region of interest" description="Disordered" evidence="1">
    <location>
        <begin position="1"/>
        <end position="38"/>
    </location>
</feature>
<reference evidence="2 3" key="1">
    <citation type="submission" date="2024-01" db="EMBL/GenBank/DDBJ databases">
        <title>A draft genome for a cacao thread blight-causing isolate of Paramarasmius palmivorus.</title>
        <authorList>
            <person name="Baruah I.K."/>
            <person name="Bukari Y."/>
            <person name="Amoako-Attah I."/>
            <person name="Meinhardt L.W."/>
            <person name="Bailey B.A."/>
            <person name="Cohen S.P."/>
        </authorList>
    </citation>
    <scope>NUCLEOTIDE SEQUENCE [LARGE SCALE GENOMIC DNA]</scope>
    <source>
        <strain evidence="2 3">GH-12</strain>
    </source>
</reference>
<feature type="compositionally biased region" description="Basic and acidic residues" evidence="1">
    <location>
        <begin position="22"/>
        <end position="35"/>
    </location>
</feature>
<evidence type="ECO:0000313" key="3">
    <source>
        <dbReference type="Proteomes" id="UP001383192"/>
    </source>
</evidence>
<accession>A0AAW0BMH8</accession>
<dbReference type="AlphaFoldDB" id="A0AAW0BMH8"/>
<dbReference type="EMBL" id="JAYKXP010000105">
    <property type="protein sequence ID" value="KAK7026443.1"/>
    <property type="molecule type" value="Genomic_DNA"/>
</dbReference>
<feature type="compositionally biased region" description="Polar residues" evidence="1">
    <location>
        <begin position="1"/>
        <end position="12"/>
    </location>
</feature>
<organism evidence="2 3">
    <name type="scientific">Paramarasmius palmivorus</name>
    <dbReference type="NCBI Taxonomy" id="297713"/>
    <lineage>
        <taxon>Eukaryota</taxon>
        <taxon>Fungi</taxon>
        <taxon>Dikarya</taxon>
        <taxon>Basidiomycota</taxon>
        <taxon>Agaricomycotina</taxon>
        <taxon>Agaricomycetes</taxon>
        <taxon>Agaricomycetidae</taxon>
        <taxon>Agaricales</taxon>
        <taxon>Marasmiineae</taxon>
        <taxon>Marasmiaceae</taxon>
        <taxon>Paramarasmius</taxon>
    </lineage>
</organism>
<feature type="non-terminal residue" evidence="2">
    <location>
        <position position="76"/>
    </location>
</feature>